<dbReference type="GO" id="GO:0003677">
    <property type="term" value="F:DNA binding"/>
    <property type="evidence" value="ECO:0007669"/>
    <property type="project" value="UniProtKB-KW"/>
</dbReference>
<reference evidence="8 9" key="1">
    <citation type="submission" date="2024-04" db="EMBL/GenBank/DDBJ databases">
        <authorList>
            <person name="Fracassetti M."/>
        </authorList>
    </citation>
    <scope>NUCLEOTIDE SEQUENCE [LARGE SCALE GENOMIC DNA]</scope>
</reference>
<name>A0AAV2GGG4_9ROSI</name>
<protein>
    <recommendedName>
        <fullName evidence="7">TF-B3 domain-containing protein</fullName>
    </recommendedName>
</protein>
<proteinExistence type="predicted"/>
<dbReference type="SUPFAM" id="SSF101936">
    <property type="entry name" value="DNA-binding pseudobarrel domain"/>
    <property type="match status" value="2"/>
</dbReference>
<feature type="domain" description="TF-B3" evidence="7">
    <location>
        <begin position="218"/>
        <end position="317"/>
    </location>
</feature>
<dbReference type="InterPro" id="IPR003340">
    <property type="entry name" value="B3_DNA-bd"/>
</dbReference>
<sequence>MESFGMKDGRQNKKAKPAFGLIRRGTASDMEKMKPHFFRVMLDFMLKDAKIYIPTEFVKKYGSRLSKSATLKVANGDTWEVELATDDDGLIWLVKGWEDFTEHHSLNQGDIVVFRLEQDSLFLVMVFEPTASEKKYRCKDVNGLEMRFDDVKVEEEIKVGKETGKLKEVKTKKSGGEGKRKVKLAAPFEIPNHPLETNMRGTLGPRRGNASTSSTNPSFSVTMMEYNMKKHYTSLPSAFVFNHMKPESSNVKVSAQDGSGSWDLSFIFSVCHGRTSGRGSFAGGWTAFRRDNALELGDVCWFELISDGQMKVTIERH</sequence>
<evidence type="ECO:0000259" key="7">
    <source>
        <dbReference type="PROSITE" id="PS50863"/>
    </source>
</evidence>
<dbReference type="InterPro" id="IPR050655">
    <property type="entry name" value="Plant_B3_domain"/>
</dbReference>
<dbReference type="PROSITE" id="PS50863">
    <property type="entry name" value="B3"/>
    <property type="match status" value="2"/>
</dbReference>
<keyword evidence="3" id="KW-0238">DNA-binding</keyword>
<evidence type="ECO:0000313" key="8">
    <source>
        <dbReference type="EMBL" id="CAL1408803.1"/>
    </source>
</evidence>
<dbReference type="Gene3D" id="2.40.330.10">
    <property type="entry name" value="DNA-binding pseudobarrel domain"/>
    <property type="match status" value="2"/>
</dbReference>
<organism evidence="8 9">
    <name type="scientific">Linum trigynum</name>
    <dbReference type="NCBI Taxonomy" id="586398"/>
    <lineage>
        <taxon>Eukaryota</taxon>
        <taxon>Viridiplantae</taxon>
        <taxon>Streptophyta</taxon>
        <taxon>Embryophyta</taxon>
        <taxon>Tracheophyta</taxon>
        <taxon>Spermatophyta</taxon>
        <taxon>Magnoliopsida</taxon>
        <taxon>eudicotyledons</taxon>
        <taxon>Gunneridae</taxon>
        <taxon>Pentapetalae</taxon>
        <taxon>rosids</taxon>
        <taxon>fabids</taxon>
        <taxon>Malpighiales</taxon>
        <taxon>Linaceae</taxon>
        <taxon>Linum</taxon>
    </lineage>
</organism>
<dbReference type="CDD" id="cd10017">
    <property type="entry name" value="B3_DNA"/>
    <property type="match status" value="2"/>
</dbReference>
<evidence type="ECO:0000256" key="6">
    <source>
        <dbReference type="SAM" id="MobiDB-lite"/>
    </source>
</evidence>
<keyword evidence="4" id="KW-0804">Transcription</keyword>
<evidence type="ECO:0000256" key="1">
    <source>
        <dbReference type="ARBA" id="ARBA00004123"/>
    </source>
</evidence>
<dbReference type="Proteomes" id="UP001497516">
    <property type="component" value="Chromosome 8"/>
</dbReference>
<dbReference type="PANTHER" id="PTHR31920">
    <property type="entry name" value="B3 DOMAIN-CONTAINING"/>
    <property type="match status" value="1"/>
</dbReference>
<dbReference type="Pfam" id="PF02362">
    <property type="entry name" value="B3"/>
    <property type="match status" value="2"/>
</dbReference>
<keyword evidence="2" id="KW-0805">Transcription regulation</keyword>
<dbReference type="GO" id="GO:0005634">
    <property type="term" value="C:nucleus"/>
    <property type="evidence" value="ECO:0007669"/>
    <property type="project" value="UniProtKB-SubCell"/>
</dbReference>
<feature type="region of interest" description="Disordered" evidence="6">
    <location>
        <begin position="194"/>
        <end position="216"/>
    </location>
</feature>
<evidence type="ECO:0000256" key="5">
    <source>
        <dbReference type="ARBA" id="ARBA00023242"/>
    </source>
</evidence>
<comment type="subcellular location">
    <subcellularLocation>
        <location evidence="1">Nucleus</location>
    </subcellularLocation>
</comment>
<keyword evidence="5" id="KW-0539">Nucleus</keyword>
<feature type="domain" description="TF-B3" evidence="7">
    <location>
        <begin position="36"/>
        <end position="130"/>
    </location>
</feature>
<dbReference type="AlphaFoldDB" id="A0AAV2GGG4"/>
<dbReference type="EMBL" id="OZ034821">
    <property type="protein sequence ID" value="CAL1408803.1"/>
    <property type="molecule type" value="Genomic_DNA"/>
</dbReference>
<evidence type="ECO:0000256" key="2">
    <source>
        <dbReference type="ARBA" id="ARBA00023015"/>
    </source>
</evidence>
<gene>
    <name evidence="8" type="ORF">LTRI10_LOCUS48369</name>
</gene>
<keyword evidence="9" id="KW-1185">Reference proteome</keyword>
<dbReference type="SMART" id="SM01019">
    <property type="entry name" value="B3"/>
    <property type="match status" value="2"/>
</dbReference>
<accession>A0AAV2GGG4</accession>
<dbReference type="InterPro" id="IPR015300">
    <property type="entry name" value="DNA-bd_pseudobarrel_sf"/>
</dbReference>
<evidence type="ECO:0000256" key="4">
    <source>
        <dbReference type="ARBA" id="ARBA00023163"/>
    </source>
</evidence>
<evidence type="ECO:0000256" key="3">
    <source>
        <dbReference type="ARBA" id="ARBA00023125"/>
    </source>
</evidence>
<dbReference type="PANTHER" id="PTHR31920:SF129">
    <property type="entry name" value="B3 DOMAIN-CONTAINING TRANSCRIPTION FACTOR VRN1-LIKE"/>
    <property type="match status" value="1"/>
</dbReference>
<evidence type="ECO:0000313" key="9">
    <source>
        <dbReference type="Proteomes" id="UP001497516"/>
    </source>
</evidence>